<keyword evidence="7" id="KW-0378">Hydrolase</keyword>
<dbReference type="PANTHER" id="PTHR13062:SF12">
    <property type="entry name" value="ALPHA-2-MACROGLOBULIN DOMAIN-CONTAINING PROTEIN"/>
    <property type="match status" value="1"/>
</dbReference>
<keyword evidence="15" id="KW-1185">Reference proteome</keyword>
<dbReference type="SUPFAM" id="SSF55486">
    <property type="entry name" value="Metalloproteases ('zincins'), catalytic domain"/>
    <property type="match status" value="1"/>
</dbReference>
<evidence type="ECO:0000256" key="5">
    <source>
        <dbReference type="ARBA" id="ARBA00022723"/>
    </source>
</evidence>
<feature type="signal peptide" evidence="11">
    <location>
        <begin position="1"/>
        <end position="22"/>
    </location>
</feature>
<sequence>MRKTAVGLLSVALASGVGTAFASPGIAASPPSVPSEGAASVAPSDDLPDPIADKQAELREQAISSVISGKAKPQRVNGSTVVKVGQTESAATAAKNGRSAKKAQKRGQYVELSRESTDRLFVLLVDFGNERHPNYPDQDTDPDTAGPSRFDGPAFNEIPEPNRALDNTTDWHPDYNRAYYNDLYFGSGKVTGRESMRQYYERQSSGRYSVEGLVTDPVRVKYNEARYGRSDGYPCASNVCSNTWNLVQDGMNAWVAQQKAAGKSDAAINATLKKYDVWDRYDADGDGNFNEPDGYIDHLQIIHAGGDQADGDPYQGEDAIWSHRWRAFQGNNPAAPIPPLGGTQVGTSSIWAADYTVQPENGGLSVVAHEFGHDLGLPDHYDTSGPSSANENPVNWWTLMAQSRVSAPGDDAIGSRAADLSAWDKLQLGWLDYEIVAPGQNRVLDLGPHEYNSKKAQAAVVVLPPKQVDTDLGATYEGTKQWYSGAGDDYTATMGRELSVPAGTTTLSFQARWNIEDCGPEACDYAYVEVDDGTGFKAIPGSITTAAEGNGIDGEQAAWTPATFDLSAYAGKTVKLQVRYATDGAAQGTNPDTPSGIFVDAIKVTNGSTTLLEDGAENGANGWTLDGFTAVGAASSQSYPWYYIASNREYVAFDKYLKTGPYNFGFPNKPDFAEHFPYQDGLLISLWDTSQSDNNTSQHPGEGLVLPIDAHPRTIYNLDGQPWRPRIQMYDAPFGLQKADSFTLHSATTGRASYVRGQAANPLFDDSDPNRYFKTDQPTGGVTVAGSGTKIRVLSENGTSVRVRFDTRAAAK</sequence>
<evidence type="ECO:0000313" key="15">
    <source>
        <dbReference type="Proteomes" id="UP001430172"/>
    </source>
</evidence>
<feature type="region of interest" description="Disordered" evidence="10">
    <location>
        <begin position="28"/>
        <end position="51"/>
    </location>
</feature>
<keyword evidence="3" id="KW-0964">Secreted</keyword>
<comment type="subcellular location">
    <subcellularLocation>
        <location evidence="2">Secreted</location>
    </subcellularLocation>
</comment>
<dbReference type="Pfam" id="PF20773">
    <property type="entry name" value="InhA-like_MAM"/>
    <property type="match status" value="1"/>
</dbReference>
<evidence type="ECO:0000259" key="13">
    <source>
        <dbReference type="Pfam" id="PF20774"/>
    </source>
</evidence>
<keyword evidence="4" id="KW-0645">Protease</keyword>
<evidence type="ECO:0000256" key="4">
    <source>
        <dbReference type="ARBA" id="ARBA00022670"/>
    </source>
</evidence>
<evidence type="ECO:0000256" key="7">
    <source>
        <dbReference type="ARBA" id="ARBA00022801"/>
    </source>
</evidence>
<gene>
    <name evidence="14" type="ORF">JQN70_03025</name>
</gene>
<keyword evidence="9" id="KW-0482">Metalloprotease</keyword>
<proteinExistence type="predicted"/>
<keyword evidence="8" id="KW-0862">Zinc</keyword>
<evidence type="ECO:0000313" key="14">
    <source>
        <dbReference type="EMBL" id="MBM6399351.1"/>
    </source>
</evidence>
<evidence type="ECO:0000256" key="11">
    <source>
        <dbReference type="SAM" id="SignalP"/>
    </source>
</evidence>
<reference evidence="14" key="1">
    <citation type="submission" date="2021-02" db="EMBL/GenBank/DDBJ databases">
        <title>Phycicoccus sp. MQZ13P-5T, whole genome shotgun sequence.</title>
        <authorList>
            <person name="Tuo L."/>
        </authorList>
    </citation>
    <scope>NUCLEOTIDE SEQUENCE</scope>
    <source>
        <strain evidence="14">MQZ13P-5</strain>
    </source>
</reference>
<dbReference type="InterPro" id="IPR012300">
    <property type="entry name" value="Pept_M6_InhA"/>
</dbReference>
<organism evidence="14 15">
    <name type="scientific">Phycicoccus sonneratiae</name>
    <dbReference type="NCBI Taxonomy" id="2807628"/>
    <lineage>
        <taxon>Bacteria</taxon>
        <taxon>Bacillati</taxon>
        <taxon>Actinomycetota</taxon>
        <taxon>Actinomycetes</taxon>
        <taxon>Micrococcales</taxon>
        <taxon>Intrasporangiaceae</taxon>
        <taxon>Phycicoccus</taxon>
    </lineage>
</organism>
<keyword evidence="5" id="KW-0479">Metal-binding</keyword>
<name>A0ABS2CHK2_9MICO</name>
<feature type="chain" id="PRO_5045639050" evidence="11">
    <location>
        <begin position="23"/>
        <end position="812"/>
    </location>
</feature>
<dbReference type="InterPro" id="IPR024079">
    <property type="entry name" value="MetalloPept_cat_dom_sf"/>
</dbReference>
<dbReference type="RefSeq" id="WP_204129843.1">
    <property type="nucleotide sequence ID" value="NZ_JAFDVD010000004.1"/>
</dbReference>
<dbReference type="PANTHER" id="PTHR13062">
    <property type="entry name" value="COLLAGENASE"/>
    <property type="match status" value="1"/>
</dbReference>
<feature type="domain" description="Immune inhibitor A-like metallopeptidase VEG" evidence="13">
    <location>
        <begin position="640"/>
        <end position="797"/>
    </location>
</feature>
<evidence type="ECO:0000256" key="9">
    <source>
        <dbReference type="ARBA" id="ARBA00023049"/>
    </source>
</evidence>
<evidence type="ECO:0000256" key="10">
    <source>
        <dbReference type="SAM" id="MobiDB-lite"/>
    </source>
</evidence>
<evidence type="ECO:0000256" key="3">
    <source>
        <dbReference type="ARBA" id="ARBA00022525"/>
    </source>
</evidence>
<evidence type="ECO:0000256" key="1">
    <source>
        <dbReference type="ARBA" id="ARBA00001947"/>
    </source>
</evidence>
<keyword evidence="6 11" id="KW-0732">Signal</keyword>
<evidence type="ECO:0000256" key="8">
    <source>
        <dbReference type="ARBA" id="ARBA00022833"/>
    </source>
</evidence>
<protein>
    <submittedName>
        <fullName evidence="14">Immune inhibitor A</fullName>
    </submittedName>
</protein>
<dbReference type="Pfam" id="PF05547">
    <property type="entry name" value="Peptidase_M6"/>
    <property type="match status" value="1"/>
</dbReference>
<dbReference type="PIRSF" id="PIRSF007519">
    <property type="entry name" value="Protease_InhA"/>
    <property type="match status" value="1"/>
</dbReference>
<comment type="cofactor">
    <cofactor evidence="1">
        <name>Zn(2+)</name>
        <dbReference type="ChEBI" id="CHEBI:29105"/>
    </cofactor>
</comment>
<dbReference type="Proteomes" id="UP001430172">
    <property type="component" value="Unassembled WGS sequence"/>
</dbReference>
<dbReference type="InterPro" id="IPR008757">
    <property type="entry name" value="Peptidase_M6-like_domain"/>
</dbReference>
<evidence type="ECO:0000256" key="6">
    <source>
        <dbReference type="ARBA" id="ARBA00022729"/>
    </source>
</evidence>
<evidence type="ECO:0000259" key="12">
    <source>
        <dbReference type="Pfam" id="PF05547"/>
    </source>
</evidence>
<dbReference type="Gene3D" id="3.40.390.10">
    <property type="entry name" value="Collagenase (Catalytic Domain)"/>
    <property type="match status" value="1"/>
</dbReference>
<feature type="domain" description="Peptidase M6-like" evidence="12">
    <location>
        <begin position="108"/>
        <end position="430"/>
    </location>
</feature>
<dbReference type="EMBL" id="JAFDVD010000004">
    <property type="protein sequence ID" value="MBM6399351.1"/>
    <property type="molecule type" value="Genomic_DNA"/>
</dbReference>
<evidence type="ECO:0000256" key="2">
    <source>
        <dbReference type="ARBA" id="ARBA00004613"/>
    </source>
</evidence>
<accession>A0ABS2CHK2</accession>
<dbReference type="InterPro" id="IPR048665">
    <property type="entry name" value="InhA-like_VEG"/>
</dbReference>
<dbReference type="NCBIfam" id="TIGR03296">
    <property type="entry name" value="M6dom_TIGR03296"/>
    <property type="match status" value="1"/>
</dbReference>
<comment type="caution">
    <text evidence="14">The sequence shown here is derived from an EMBL/GenBank/DDBJ whole genome shotgun (WGS) entry which is preliminary data.</text>
</comment>
<dbReference type="Pfam" id="PF20774">
    <property type="entry name" value="InhA-like_VEG"/>
    <property type="match status" value="1"/>
</dbReference>